<evidence type="ECO:0008006" key="3">
    <source>
        <dbReference type="Google" id="ProtNLM"/>
    </source>
</evidence>
<dbReference type="AlphaFoldDB" id="A0A7C9PGT2"/>
<reference evidence="1 2" key="1">
    <citation type="submission" date="2020-02" db="EMBL/GenBank/DDBJ databases">
        <title>Ideonella bacterium strain TBM-1.</title>
        <authorList>
            <person name="Chen W.-M."/>
        </authorList>
    </citation>
    <scope>NUCLEOTIDE SEQUENCE [LARGE SCALE GENOMIC DNA]</scope>
    <source>
        <strain evidence="1 2">TBM-1</strain>
    </source>
</reference>
<dbReference type="RefSeq" id="WP_163456505.1">
    <property type="nucleotide sequence ID" value="NZ_JAAGOH010000004.1"/>
</dbReference>
<sequence>MPLVLCGLALTGCASAPQSLQQCTAVQDVPLVQRAGVEIAERADESALPKLVVVEPGAGSSSLAQRAHLGQSVAGALRQAVAQRGVELIDSGTLPPVLAQQLRTAEALGTSTYQGPQVANFAFVPEVTMAEYDAPFQDALRVPIKGELVTVVPAQFKHRAQVRLNIRIVEMPSMKLLRTVRASGEAKESDGGRARNDETGATLMRRAAADAVQKARDELLQMFKRRGQVVARRDCRVGSFPTAEEHVMLLISMGSEQGLAAGDQIEIYLEEEFQAPGVAPRMDRKLLASATVTSDLREHDAWVRLSRQAASKVRGGDFVAVTYAARRR</sequence>
<accession>A0A7C9PGT2</accession>
<name>A0A7C9PGT2_9BURK</name>
<keyword evidence="2" id="KW-1185">Reference proteome</keyword>
<evidence type="ECO:0000313" key="1">
    <source>
        <dbReference type="EMBL" id="NDY90654.1"/>
    </source>
</evidence>
<comment type="caution">
    <text evidence="1">The sequence shown here is derived from an EMBL/GenBank/DDBJ whole genome shotgun (WGS) entry which is preliminary data.</text>
</comment>
<evidence type="ECO:0000313" key="2">
    <source>
        <dbReference type="Proteomes" id="UP000484255"/>
    </source>
</evidence>
<proteinExistence type="predicted"/>
<protein>
    <recommendedName>
        <fullName evidence="3">Flagellar assembly protein T C-terminal domain-containing protein</fullName>
    </recommendedName>
</protein>
<gene>
    <name evidence="1" type="ORF">G3A44_05515</name>
</gene>
<dbReference type="EMBL" id="JAAGOH010000004">
    <property type="protein sequence ID" value="NDY90654.1"/>
    <property type="molecule type" value="Genomic_DNA"/>
</dbReference>
<organism evidence="1 2">
    <name type="scientific">Ideonella livida</name>
    <dbReference type="NCBI Taxonomy" id="2707176"/>
    <lineage>
        <taxon>Bacteria</taxon>
        <taxon>Pseudomonadati</taxon>
        <taxon>Pseudomonadota</taxon>
        <taxon>Betaproteobacteria</taxon>
        <taxon>Burkholderiales</taxon>
        <taxon>Sphaerotilaceae</taxon>
        <taxon>Ideonella</taxon>
    </lineage>
</organism>
<dbReference type="Proteomes" id="UP000484255">
    <property type="component" value="Unassembled WGS sequence"/>
</dbReference>